<dbReference type="EC" id="2.7.7.9" evidence="3"/>
<dbReference type="InterPro" id="IPR023591">
    <property type="entry name" value="Ribosomal_uS2_flav_dom_sf"/>
</dbReference>
<dbReference type="GO" id="GO:0003983">
    <property type="term" value="F:UTP:glucose-1-phosphate uridylyltransferase activity"/>
    <property type="evidence" value="ECO:0007669"/>
    <property type="project" value="UniProtKB-EC"/>
</dbReference>
<dbReference type="GO" id="GO:0006011">
    <property type="term" value="P:UDP-alpha-D-glucose metabolic process"/>
    <property type="evidence" value="ECO:0007669"/>
    <property type="project" value="InterPro"/>
</dbReference>
<evidence type="ECO:0000256" key="8">
    <source>
        <dbReference type="ARBA" id="ARBA00048128"/>
    </source>
</evidence>
<keyword evidence="4" id="KW-0808">Transferase</keyword>
<evidence type="ECO:0000256" key="5">
    <source>
        <dbReference type="ARBA" id="ARBA00022695"/>
    </source>
</evidence>
<evidence type="ECO:0000313" key="10">
    <source>
        <dbReference type="EMBL" id="KAH7515154.1"/>
    </source>
</evidence>
<comment type="similarity">
    <text evidence="1">Belongs to the universal ribosomal protein uS2 family.</text>
</comment>
<evidence type="ECO:0000256" key="3">
    <source>
        <dbReference type="ARBA" id="ARBA00012415"/>
    </source>
</evidence>
<evidence type="ECO:0000256" key="1">
    <source>
        <dbReference type="ARBA" id="ARBA00006242"/>
    </source>
</evidence>
<reference evidence="10" key="1">
    <citation type="journal article" date="2021" name="Front. Plant Sci.">
        <title>Chromosome-Scale Genome Assembly for Chinese Sour Jujube and Insights Into Its Genome Evolution and Domestication Signature.</title>
        <authorList>
            <person name="Shen L.-Y."/>
            <person name="Luo H."/>
            <person name="Wang X.-L."/>
            <person name="Wang X.-M."/>
            <person name="Qiu X.-J."/>
            <person name="Liu H."/>
            <person name="Zhou S.-S."/>
            <person name="Jia K.-H."/>
            <person name="Nie S."/>
            <person name="Bao Y.-T."/>
            <person name="Zhang R.-G."/>
            <person name="Yun Q.-Z."/>
            <person name="Chai Y.-H."/>
            <person name="Lu J.-Y."/>
            <person name="Li Y."/>
            <person name="Zhao S.-W."/>
            <person name="Mao J.-F."/>
            <person name="Jia S.-G."/>
            <person name="Mao Y.-M."/>
        </authorList>
    </citation>
    <scope>NUCLEOTIDE SEQUENCE</scope>
    <source>
        <strain evidence="10">AT0</strain>
        <tissue evidence="10">Leaf</tissue>
    </source>
</reference>
<sequence length="665" mass="74403">MSPLHSIVIQKLLSTNAHLGRRVVAHHFKVFTYGSRNSMAVIDSDKTLICLRNAAQFISALAQQRARFMFVNTNSLFDEILEQMAKKIGCYTPSMNTLWRTGGFLTNSCSPKKFRSRNKKVCFGPTQPPDCLVVFDTERKSSVILEADRLQIPIVSLVDSAMPLEYYKRITYPVPANDSVQFVYLFCNLITKTFLLHQKRTASSATALVAKEDADDARSEKEEGRKKASQTHYKDDGTLFVLPYENLPPFTPNVAETKELLDKLVVVKFNATLGTDMGFDGPKCMIEFQKGLTFLDLFVKQIESLNSKYACNLPLLLMNTTRTHEDIEKVLEKYSSRIDIHAFEQNQHKELNSDGGQSGKDELYTSDHGAVLSLMNSGALDFLLAQGKEYILVVSSDNVAAIVDPKILNHLIQNKIEYCMEVTSASSYNSSIKKDNSCQQKFELKEIVQNSVKDSMEKFKLVNTGSLWMNLRAIKKLVDANVLKINISVSTGRDGDDTYAKTAAGSAVKFFDHAIGLKVPQSRFLPINSTSELLLFQSTLYTDNEGFLVQNNPKANTRSPLVELGPDFEKVRDFQTRFKSPPNIMELDSLKVSGDVWFGTGVTLKASISDSFQADLCYASLLMVLVKNRIWEGKVTITAKPGMRLEIPDGIVLENKEVCNPADIL</sequence>
<comment type="similarity">
    <text evidence="2">Belongs to the UDPGP type 1 family.</text>
</comment>
<organism evidence="10 11">
    <name type="scientific">Ziziphus jujuba var. spinosa</name>
    <dbReference type="NCBI Taxonomy" id="714518"/>
    <lineage>
        <taxon>Eukaryota</taxon>
        <taxon>Viridiplantae</taxon>
        <taxon>Streptophyta</taxon>
        <taxon>Embryophyta</taxon>
        <taxon>Tracheophyta</taxon>
        <taxon>Spermatophyta</taxon>
        <taxon>Magnoliopsida</taxon>
        <taxon>eudicotyledons</taxon>
        <taxon>Gunneridae</taxon>
        <taxon>Pentapetalae</taxon>
        <taxon>rosids</taxon>
        <taxon>fabids</taxon>
        <taxon>Rosales</taxon>
        <taxon>Rhamnaceae</taxon>
        <taxon>Paliureae</taxon>
        <taxon>Ziziphus</taxon>
    </lineage>
</organism>
<name>A0A978UK23_ZIZJJ</name>
<dbReference type="Pfam" id="PF01704">
    <property type="entry name" value="UDPGP"/>
    <property type="match status" value="1"/>
</dbReference>
<dbReference type="PROSITE" id="PS00962">
    <property type="entry name" value="RIBOSOMAL_S2_1"/>
    <property type="match status" value="1"/>
</dbReference>
<dbReference type="SUPFAM" id="SSF52313">
    <property type="entry name" value="Ribosomal protein S2"/>
    <property type="match status" value="1"/>
</dbReference>
<dbReference type="GO" id="GO:0006412">
    <property type="term" value="P:translation"/>
    <property type="evidence" value="ECO:0007669"/>
    <property type="project" value="InterPro"/>
</dbReference>
<protein>
    <recommendedName>
        <fullName evidence="3">UTP--glucose-1-phosphate uridylyltransferase</fullName>
        <ecNumber evidence="3">2.7.7.9</ecNumber>
    </recommendedName>
</protein>
<dbReference type="AlphaFoldDB" id="A0A978UK23"/>
<dbReference type="Pfam" id="PF00318">
    <property type="entry name" value="Ribosomal_S2"/>
    <property type="match status" value="2"/>
</dbReference>
<dbReference type="FunFam" id="2.160.10.10:FF:000001">
    <property type="entry name" value="UTP--glucose-1-phosphate uridylyltransferase"/>
    <property type="match status" value="1"/>
</dbReference>
<gene>
    <name evidence="10" type="ORF">FEM48_Zijuj11G0166000</name>
</gene>
<feature type="region of interest" description="Disordered" evidence="9">
    <location>
        <begin position="211"/>
        <end position="231"/>
    </location>
</feature>
<dbReference type="InterPro" id="IPR001865">
    <property type="entry name" value="Ribosomal_uS2"/>
</dbReference>
<dbReference type="CDD" id="cd01425">
    <property type="entry name" value="RPS2"/>
    <property type="match status" value="1"/>
</dbReference>
<evidence type="ECO:0000256" key="7">
    <source>
        <dbReference type="ARBA" id="ARBA00023274"/>
    </source>
</evidence>
<dbReference type="Gene3D" id="3.90.550.10">
    <property type="entry name" value="Spore Coat Polysaccharide Biosynthesis Protein SpsA, Chain A"/>
    <property type="match status" value="1"/>
</dbReference>
<dbReference type="InterPro" id="IPR029044">
    <property type="entry name" value="Nucleotide-diphossugar_trans"/>
</dbReference>
<dbReference type="PRINTS" id="PR00395">
    <property type="entry name" value="RIBOSOMALS2"/>
</dbReference>
<dbReference type="EMBL" id="JAEACU010000011">
    <property type="protein sequence ID" value="KAH7515154.1"/>
    <property type="molecule type" value="Genomic_DNA"/>
</dbReference>
<evidence type="ECO:0000256" key="2">
    <source>
        <dbReference type="ARBA" id="ARBA00010401"/>
    </source>
</evidence>
<dbReference type="InterPro" id="IPR016267">
    <property type="entry name" value="UDPGP_trans"/>
</dbReference>
<dbReference type="InterPro" id="IPR018130">
    <property type="entry name" value="Ribosomal_uS2_CS"/>
</dbReference>
<dbReference type="SUPFAM" id="SSF53448">
    <property type="entry name" value="Nucleotide-diphospho-sugar transferases"/>
    <property type="match status" value="1"/>
</dbReference>
<dbReference type="Gene3D" id="2.160.10.10">
    <property type="entry name" value="Hexapeptide repeat proteins"/>
    <property type="match status" value="1"/>
</dbReference>
<keyword evidence="5" id="KW-0548">Nucleotidyltransferase</keyword>
<dbReference type="PANTHER" id="PTHR43511">
    <property type="match status" value="1"/>
</dbReference>
<dbReference type="InterPro" id="IPR002618">
    <property type="entry name" value="UDPGP_fam"/>
</dbReference>
<dbReference type="GO" id="GO:1990904">
    <property type="term" value="C:ribonucleoprotein complex"/>
    <property type="evidence" value="ECO:0007669"/>
    <property type="project" value="UniProtKB-KW"/>
</dbReference>
<evidence type="ECO:0000313" key="11">
    <source>
        <dbReference type="Proteomes" id="UP000813462"/>
    </source>
</evidence>
<comment type="catalytic activity">
    <reaction evidence="8">
        <text>alpha-D-glucose 1-phosphate + UTP + H(+) = UDP-alpha-D-glucose + diphosphate</text>
        <dbReference type="Rhea" id="RHEA:19889"/>
        <dbReference type="ChEBI" id="CHEBI:15378"/>
        <dbReference type="ChEBI" id="CHEBI:33019"/>
        <dbReference type="ChEBI" id="CHEBI:46398"/>
        <dbReference type="ChEBI" id="CHEBI:58601"/>
        <dbReference type="ChEBI" id="CHEBI:58885"/>
        <dbReference type="EC" id="2.7.7.9"/>
    </reaction>
</comment>
<keyword evidence="7" id="KW-0687">Ribonucleoprotein</keyword>
<dbReference type="Proteomes" id="UP000813462">
    <property type="component" value="Unassembled WGS sequence"/>
</dbReference>
<evidence type="ECO:0000256" key="6">
    <source>
        <dbReference type="ARBA" id="ARBA00022980"/>
    </source>
</evidence>
<accession>A0A978UK23</accession>
<proteinExistence type="inferred from homology"/>
<keyword evidence="6" id="KW-0689">Ribosomal protein</keyword>
<dbReference type="GO" id="GO:0005840">
    <property type="term" value="C:ribosome"/>
    <property type="evidence" value="ECO:0007669"/>
    <property type="project" value="UniProtKB-KW"/>
</dbReference>
<evidence type="ECO:0000256" key="4">
    <source>
        <dbReference type="ARBA" id="ARBA00022679"/>
    </source>
</evidence>
<dbReference type="GO" id="GO:0003735">
    <property type="term" value="F:structural constituent of ribosome"/>
    <property type="evidence" value="ECO:0007669"/>
    <property type="project" value="InterPro"/>
</dbReference>
<comment type="caution">
    <text evidence="10">The sequence shown here is derived from an EMBL/GenBank/DDBJ whole genome shotgun (WGS) entry which is preliminary data.</text>
</comment>
<dbReference type="Gene3D" id="3.40.50.10490">
    <property type="entry name" value="Glucose-6-phosphate isomerase like protein, domain 1"/>
    <property type="match status" value="1"/>
</dbReference>
<evidence type="ECO:0000256" key="9">
    <source>
        <dbReference type="SAM" id="MobiDB-lite"/>
    </source>
</evidence>